<name>E1YI57_9BACT</name>
<proteinExistence type="predicted"/>
<sequence length="45" mass="5534">MQKLNRTLLKKITILSFLYFNSYIKANKFYPKLMQNLFYIKKSIK</sequence>
<accession>E1YI57</accession>
<gene>
    <name evidence="1" type="ORF">N47_D31350</name>
</gene>
<dbReference type="AlphaFoldDB" id="E1YI57"/>
<protein>
    <submittedName>
        <fullName evidence="1">Uncharacterized protein</fullName>
    </submittedName>
</protein>
<evidence type="ECO:0000313" key="1">
    <source>
        <dbReference type="EMBL" id="CBX30326.1"/>
    </source>
</evidence>
<dbReference type="EMBL" id="FR695874">
    <property type="protein sequence ID" value="CBX30326.1"/>
    <property type="molecule type" value="Genomic_DNA"/>
</dbReference>
<reference evidence="1" key="1">
    <citation type="journal article" date="2011" name="Environ. Microbiol.">
        <title>Genomic insights into the metabolic potential of the polycyclic aromatic hydrocarbon degrading sulfate-reducing Deltaproteobacterium N47.</title>
        <authorList>
            <person name="Bergmann F."/>
            <person name="Selesi D."/>
            <person name="Weinmaier T."/>
            <person name="Tischler P."/>
            <person name="Rattei T."/>
            <person name="Meckenstock R.U."/>
        </authorList>
    </citation>
    <scope>NUCLEOTIDE SEQUENCE</scope>
</reference>
<organism evidence="1">
    <name type="scientific">uncultured Desulfobacterium sp</name>
    <dbReference type="NCBI Taxonomy" id="201089"/>
    <lineage>
        <taxon>Bacteria</taxon>
        <taxon>Pseudomonadati</taxon>
        <taxon>Thermodesulfobacteriota</taxon>
        <taxon>Desulfobacteria</taxon>
        <taxon>Desulfobacterales</taxon>
        <taxon>Desulfobacteriaceae</taxon>
        <taxon>Desulfobacterium</taxon>
        <taxon>environmental samples</taxon>
    </lineage>
</organism>